<dbReference type="Pfam" id="PF01844">
    <property type="entry name" value="HNH"/>
    <property type="match status" value="1"/>
</dbReference>
<comment type="similarity">
    <text evidence="1">Belongs to the Rv1128c/1148c/1588c/1702c/1945/3466 family.</text>
</comment>
<reference evidence="3 4" key="1">
    <citation type="submission" date="2018-09" db="EMBL/GenBank/DDBJ databases">
        <title>Nocardia yunnanensis sp. nov., an actinomycete isolated from a soil sample.</title>
        <authorList>
            <person name="Zhang J."/>
        </authorList>
    </citation>
    <scope>NUCLEOTIDE SEQUENCE [LARGE SCALE GENOMIC DNA]</scope>
    <source>
        <strain evidence="3 4">CFHS0054</strain>
    </source>
</reference>
<feature type="domain" description="HNH nuclease" evidence="2">
    <location>
        <begin position="544"/>
        <end position="596"/>
    </location>
</feature>
<proteinExistence type="inferred from homology"/>
<evidence type="ECO:0000256" key="1">
    <source>
        <dbReference type="ARBA" id="ARBA00023450"/>
    </source>
</evidence>
<evidence type="ECO:0000313" key="3">
    <source>
        <dbReference type="EMBL" id="AYF76722.1"/>
    </source>
</evidence>
<sequence>MNSMGVTFDNCGITELVTAVETLSTTLAHASLTPFTDADVVALMQQLETCKRKLSALDSKLIIEASDRSLPEASGAGKLVPFLRQTLGLSAHDASVRVKITRECGEFTEPNGRPRPAALPVAAEAFAAGALSRDHVRHIVDIMTHLPTDIPVETRVDVEQVLVEQSCEGLFPDDLPKIGREIIARLDPDGTVINDADRRRRRGLVIGRPGVDGMSWVEGWITPELRACLDAVLAKFARPGMCNADDPESPGVPGASSAARTPGAVVAPDSIAASGAAVCALPGPAVTGAVVAGGGVGAAVTDVVNTSVAATSVVTAGPAAHGVAVEGVVAQGFAAQGVGGQGLATRGVGANGAAAQGPATHGVVAEGVSAQGFASEGLAVHDLAAHYAVAEGVAAQGFTAQGPAGQGVAAQGRSAQDVAATGGGEARPATDAVADSTVLEAAARRDRRDAGQRNHDALLALLQAGVDMNKLGTHRGLPVQITLTMSLADLERGAGIATTATGGHVSINEALKMAAGSKPVLAVLDGDGIPLYLGRSRERLATPGQRLALIARDKGCTHPDCDAPAAMCAAHHVVDWAKGGPTDLDNLALVCDHHHALVNDSEYGWTTVMMGKDSPHRGRVGWIAPAVIDPSRTPRVNEKHHAGQRVATSIAARCHQWGPQAA</sequence>
<dbReference type="EMBL" id="CP032568">
    <property type="protein sequence ID" value="AYF76722.1"/>
    <property type="molecule type" value="Genomic_DNA"/>
</dbReference>
<dbReference type="OrthoDB" id="3513062at2"/>
<keyword evidence="4" id="KW-1185">Reference proteome</keyword>
<dbReference type="InterPro" id="IPR003615">
    <property type="entry name" value="HNH_nuc"/>
</dbReference>
<dbReference type="KEGG" id="nyu:D7D52_26180"/>
<dbReference type="Proteomes" id="UP000267164">
    <property type="component" value="Chromosome"/>
</dbReference>
<dbReference type="InterPro" id="IPR003870">
    <property type="entry name" value="DUF222"/>
</dbReference>
<dbReference type="GO" id="GO:0003676">
    <property type="term" value="F:nucleic acid binding"/>
    <property type="evidence" value="ECO:0007669"/>
    <property type="project" value="InterPro"/>
</dbReference>
<gene>
    <name evidence="3" type="ORF">D7D52_26180</name>
</gene>
<organism evidence="3 4">
    <name type="scientific">Nocardia yunnanensis</name>
    <dbReference type="NCBI Taxonomy" id="2382165"/>
    <lineage>
        <taxon>Bacteria</taxon>
        <taxon>Bacillati</taxon>
        <taxon>Actinomycetota</taxon>
        <taxon>Actinomycetes</taxon>
        <taxon>Mycobacteriales</taxon>
        <taxon>Nocardiaceae</taxon>
        <taxon>Nocardia</taxon>
    </lineage>
</organism>
<name>A0A386ZFR0_9NOCA</name>
<dbReference type="Pfam" id="PF02720">
    <property type="entry name" value="DUF222"/>
    <property type="match status" value="2"/>
</dbReference>
<dbReference type="AlphaFoldDB" id="A0A386ZFR0"/>
<protein>
    <submittedName>
        <fullName evidence="3">DUF222 domain-containing protein</fullName>
    </submittedName>
</protein>
<evidence type="ECO:0000259" key="2">
    <source>
        <dbReference type="SMART" id="SM00507"/>
    </source>
</evidence>
<dbReference type="CDD" id="cd00085">
    <property type="entry name" value="HNHc"/>
    <property type="match status" value="1"/>
</dbReference>
<accession>A0A386ZFR0</accession>
<evidence type="ECO:0000313" key="4">
    <source>
        <dbReference type="Proteomes" id="UP000267164"/>
    </source>
</evidence>
<dbReference type="RefSeq" id="WP_120740502.1">
    <property type="nucleotide sequence ID" value="NZ_CP032568.1"/>
</dbReference>
<dbReference type="GO" id="GO:0008270">
    <property type="term" value="F:zinc ion binding"/>
    <property type="evidence" value="ECO:0007669"/>
    <property type="project" value="InterPro"/>
</dbReference>
<dbReference type="SMART" id="SM00507">
    <property type="entry name" value="HNHc"/>
    <property type="match status" value="1"/>
</dbReference>
<dbReference type="GO" id="GO:0004519">
    <property type="term" value="F:endonuclease activity"/>
    <property type="evidence" value="ECO:0007669"/>
    <property type="project" value="InterPro"/>
</dbReference>
<dbReference type="InterPro" id="IPR002711">
    <property type="entry name" value="HNH"/>
</dbReference>